<keyword evidence="3" id="KW-1185">Reference proteome</keyword>
<dbReference type="Proteomes" id="UP000678499">
    <property type="component" value="Unassembled WGS sequence"/>
</dbReference>
<reference evidence="2" key="1">
    <citation type="submission" date="2020-11" db="EMBL/GenBank/DDBJ databases">
        <authorList>
            <person name="Tran Van P."/>
        </authorList>
    </citation>
    <scope>NUCLEOTIDE SEQUENCE</scope>
</reference>
<protein>
    <submittedName>
        <fullName evidence="2">Uncharacterized protein</fullName>
    </submittedName>
</protein>
<feature type="compositionally biased region" description="Basic and acidic residues" evidence="1">
    <location>
        <begin position="436"/>
        <end position="472"/>
    </location>
</feature>
<dbReference type="EMBL" id="CAJPEX010003531">
    <property type="protein sequence ID" value="CAG0922305.1"/>
    <property type="molecule type" value="Genomic_DNA"/>
</dbReference>
<dbReference type="AlphaFoldDB" id="A0A7R9BXY5"/>
<accession>A0A7R9BXY5</accession>
<feature type="compositionally biased region" description="Acidic residues" evidence="1">
    <location>
        <begin position="632"/>
        <end position="644"/>
    </location>
</feature>
<name>A0A7R9BXY5_9CRUS</name>
<feature type="region of interest" description="Disordered" evidence="1">
    <location>
        <begin position="98"/>
        <end position="141"/>
    </location>
</feature>
<feature type="region of interest" description="Disordered" evidence="1">
    <location>
        <begin position="330"/>
        <end position="349"/>
    </location>
</feature>
<dbReference type="EMBL" id="OA885568">
    <property type="protein sequence ID" value="CAD7282153.1"/>
    <property type="molecule type" value="Genomic_DNA"/>
</dbReference>
<feature type="compositionally biased region" description="Polar residues" evidence="1">
    <location>
        <begin position="708"/>
        <end position="721"/>
    </location>
</feature>
<feature type="compositionally biased region" description="Polar residues" evidence="1">
    <location>
        <begin position="582"/>
        <end position="595"/>
    </location>
</feature>
<evidence type="ECO:0000313" key="2">
    <source>
        <dbReference type="EMBL" id="CAD7282153.1"/>
    </source>
</evidence>
<feature type="region of interest" description="Disordered" evidence="1">
    <location>
        <begin position="371"/>
        <end position="491"/>
    </location>
</feature>
<feature type="compositionally biased region" description="Basic and acidic residues" evidence="1">
    <location>
        <begin position="415"/>
        <end position="429"/>
    </location>
</feature>
<evidence type="ECO:0000256" key="1">
    <source>
        <dbReference type="SAM" id="MobiDB-lite"/>
    </source>
</evidence>
<evidence type="ECO:0000313" key="3">
    <source>
        <dbReference type="Proteomes" id="UP000678499"/>
    </source>
</evidence>
<feature type="region of interest" description="Disordered" evidence="1">
    <location>
        <begin position="628"/>
        <end position="733"/>
    </location>
</feature>
<feature type="region of interest" description="Disordered" evidence="1">
    <location>
        <begin position="545"/>
        <end position="597"/>
    </location>
</feature>
<organism evidence="2">
    <name type="scientific">Notodromas monacha</name>
    <dbReference type="NCBI Taxonomy" id="399045"/>
    <lineage>
        <taxon>Eukaryota</taxon>
        <taxon>Metazoa</taxon>
        <taxon>Ecdysozoa</taxon>
        <taxon>Arthropoda</taxon>
        <taxon>Crustacea</taxon>
        <taxon>Oligostraca</taxon>
        <taxon>Ostracoda</taxon>
        <taxon>Podocopa</taxon>
        <taxon>Podocopida</taxon>
        <taxon>Cypridocopina</taxon>
        <taxon>Cypridoidea</taxon>
        <taxon>Cyprididae</taxon>
        <taxon>Notodromas</taxon>
    </lineage>
</organism>
<proteinExistence type="predicted"/>
<feature type="compositionally biased region" description="Basic and acidic residues" evidence="1">
    <location>
        <begin position="119"/>
        <end position="137"/>
    </location>
</feature>
<gene>
    <name evidence="2" type="ORF">NMOB1V02_LOCUS9784</name>
</gene>
<sequence>MSALNSSSLSAKERKKLFTRELRELVEKRRKETDGVDLLALASDYPQDDSDEFSLHYESDVEETVDCPVRLKFDAEKCRTIAKKVKKLRGSNLVVTESEKPVASGRNSADLKHKKVKKRPMDDDNQRTEGTKFKRDASPSTPPILEIREASLNEPELEMKEIASVRFPRSDEDFRAKYRLLAPESLRLKDVLEQGPKFFSQGDKFKSSRKAPNLFICVAEKKKVNGVYADFERVTWNPKYCYRNSDFKPSDSKSKINPELLRKQSKAMAEKEALLARKKKKEELLKRPMLGFSGKVSKVPKASSLPGTSKLYKQKPVDMSIRIPKVDPLKEPVTQAPTGKGSFFGSSTYDPFSTQPLASGYVVVPFGLRPAKSKSTENETDSKTGSNKDSAVEASVPSLEIRHNSTPPQTPAATFDKKERREPKTKNSENIDGAEETNKKTNPENVDAPKETKKRNTEKIDAVRDKRSKDSFAQEEPANNPQDSRDPYAADNLLMHLSQLKRSGNVQALEDLRQYLLGELSKTSDEKVVDSLRILLSQLSTDASVDLLSPPQEDPMEEDGPGDDYACHAESSPMDDHPACSSVLSNHDSPPSETAPSEKLICLAPGSNPLAPEGIETDLVRTLRLRAAAAWSEEEEEEDKEEETQINSEKVSEDPVNTEASADQPVAASLSSVSSMLSMSPDAPSDNVDDDVPYDPAEAVVPRFDPVPNSSNKPEPTQTPAKVTPSEDPSADLEDRFRSIISKNELVKQKFARVQAFKAILPELRDEADSKANGAEENSVNRESSFGKAANVPLGCETSSIRSPEISTNVNEEEPQAATSCHVDPLPPPPVPSMGLLRFFAADMDSNTLSLSEFFGRSIED</sequence>
<feature type="region of interest" description="Disordered" evidence="1">
    <location>
        <begin position="808"/>
        <end position="827"/>
    </location>
</feature>
<feature type="compositionally biased region" description="Low complexity" evidence="1">
    <location>
        <begin position="666"/>
        <end position="680"/>
    </location>
</feature>